<dbReference type="Proteomes" id="UP001501442">
    <property type="component" value="Unassembled WGS sequence"/>
</dbReference>
<organism evidence="2 3">
    <name type="scientific">Actinoallomurus vinaceus</name>
    <dbReference type="NCBI Taxonomy" id="1080074"/>
    <lineage>
        <taxon>Bacteria</taxon>
        <taxon>Bacillati</taxon>
        <taxon>Actinomycetota</taxon>
        <taxon>Actinomycetes</taxon>
        <taxon>Streptosporangiales</taxon>
        <taxon>Thermomonosporaceae</taxon>
        <taxon>Actinoallomurus</taxon>
    </lineage>
</organism>
<feature type="region of interest" description="Disordered" evidence="1">
    <location>
        <begin position="1"/>
        <end position="22"/>
    </location>
</feature>
<keyword evidence="3" id="KW-1185">Reference proteome</keyword>
<sequence length="113" mass="12648">MHSLSRLRKSIDSLTEKPPSSSTELLQLDFLIRKYPAAASMSLKFAQRIPADLPAPPGWSPTSNLNGIPLWEWHGDGPVYVATADLDQLRFLGIALSHFDRMTAEQLRAYLLE</sequence>
<evidence type="ECO:0000256" key="1">
    <source>
        <dbReference type="SAM" id="MobiDB-lite"/>
    </source>
</evidence>
<dbReference type="EMBL" id="BAABHK010000005">
    <property type="protein sequence ID" value="GAA4627748.1"/>
    <property type="molecule type" value="Genomic_DNA"/>
</dbReference>
<protein>
    <submittedName>
        <fullName evidence="2">Uncharacterized protein</fullName>
    </submittedName>
</protein>
<accession>A0ABP8UCB8</accession>
<name>A0ABP8UCB8_9ACTN</name>
<gene>
    <name evidence="2" type="ORF">GCM10023196_041230</name>
</gene>
<proteinExistence type="predicted"/>
<evidence type="ECO:0000313" key="2">
    <source>
        <dbReference type="EMBL" id="GAA4627748.1"/>
    </source>
</evidence>
<reference evidence="3" key="1">
    <citation type="journal article" date="2019" name="Int. J. Syst. Evol. Microbiol.">
        <title>The Global Catalogue of Microorganisms (GCM) 10K type strain sequencing project: providing services to taxonomists for standard genome sequencing and annotation.</title>
        <authorList>
            <consortium name="The Broad Institute Genomics Platform"/>
            <consortium name="The Broad Institute Genome Sequencing Center for Infectious Disease"/>
            <person name="Wu L."/>
            <person name="Ma J."/>
        </authorList>
    </citation>
    <scope>NUCLEOTIDE SEQUENCE [LARGE SCALE GENOMIC DNA]</scope>
    <source>
        <strain evidence="3">JCM 17939</strain>
    </source>
</reference>
<dbReference type="RefSeq" id="WP_345432535.1">
    <property type="nucleotide sequence ID" value="NZ_BAABHK010000005.1"/>
</dbReference>
<comment type="caution">
    <text evidence="2">The sequence shown here is derived from an EMBL/GenBank/DDBJ whole genome shotgun (WGS) entry which is preliminary data.</text>
</comment>
<evidence type="ECO:0000313" key="3">
    <source>
        <dbReference type="Proteomes" id="UP001501442"/>
    </source>
</evidence>